<keyword evidence="1" id="KW-0812">Transmembrane</keyword>
<reference evidence="2" key="1">
    <citation type="submission" date="2022-09" db="EMBL/GenBank/DDBJ databases">
        <title>Novel Mycoplasma species identified in domestic and wild animals.</title>
        <authorList>
            <person name="Volokhov D.V."/>
            <person name="Furtak V.A."/>
            <person name="Zagorodnyaya T.A."/>
        </authorList>
    </citation>
    <scope>NUCLEOTIDE SEQUENCE</scope>
    <source>
        <strain evidence="2">Oakley</strain>
    </source>
</reference>
<evidence type="ECO:0000313" key="3">
    <source>
        <dbReference type="Proteomes" id="UP001177160"/>
    </source>
</evidence>
<evidence type="ECO:0000256" key="1">
    <source>
        <dbReference type="SAM" id="Phobius"/>
    </source>
</evidence>
<name>A0ABT2Y7J3_9MOLU</name>
<feature type="transmembrane region" description="Helical" evidence="1">
    <location>
        <begin position="296"/>
        <end position="315"/>
    </location>
</feature>
<feature type="transmembrane region" description="Helical" evidence="1">
    <location>
        <begin position="153"/>
        <end position="171"/>
    </location>
</feature>
<accession>A0ABT2Y7J3</accession>
<protein>
    <submittedName>
        <fullName evidence="2">MFS transporter</fullName>
    </submittedName>
</protein>
<dbReference type="InterPro" id="IPR036259">
    <property type="entry name" value="MFS_trans_sf"/>
</dbReference>
<dbReference type="PANTHER" id="PTHR11328">
    <property type="entry name" value="MAJOR FACILITATOR SUPERFAMILY DOMAIN-CONTAINING PROTEIN"/>
    <property type="match status" value="1"/>
</dbReference>
<feature type="transmembrane region" description="Helical" evidence="1">
    <location>
        <begin position="236"/>
        <end position="258"/>
    </location>
</feature>
<evidence type="ECO:0000313" key="2">
    <source>
        <dbReference type="EMBL" id="MCV2232718.1"/>
    </source>
</evidence>
<feature type="transmembrane region" description="Helical" evidence="1">
    <location>
        <begin position="407"/>
        <end position="430"/>
    </location>
</feature>
<dbReference type="Pfam" id="PF13347">
    <property type="entry name" value="MFS_2"/>
    <property type="match status" value="1"/>
</dbReference>
<dbReference type="PANTHER" id="PTHR11328:SF24">
    <property type="entry name" value="MAJOR FACILITATOR SUPERFAMILY (MFS) PROFILE DOMAIN-CONTAINING PROTEIN"/>
    <property type="match status" value="1"/>
</dbReference>
<feature type="transmembrane region" description="Helical" evidence="1">
    <location>
        <begin position="81"/>
        <end position="99"/>
    </location>
</feature>
<organism evidence="2 3">
    <name type="scientific">Paracholeplasma manati</name>
    <dbReference type="NCBI Taxonomy" id="591373"/>
    <lineage>
        <taxon>Bacteria</taxon>
        <taxon>Bacillati</taxon>
        <taxon>Mycoplasmatota</taxon>
        <taxon>Mollicutes</taxon>
        <taxon>Acholeplasmatales</taxon>
        <taxon>Acholeplasmataceae</taxon>
        <taxon>Paracholeplasma</taxon>
    </lineage>
</organism>
<gene>
    <name evidence="2" type="ORF">N7548_07790</name>
</gene>
<keyword evidence="1" id="KW-0472">Membrane</keyword>
<feature type="transmembrane region" description="Helical" evidence="1">
    <location>
        <begin position="41"/>
        <end position="60"/>
    </location>
</feature>
<proteinExistence type="predicted"/>
<feature type="transmembrane region" description="Helical" evidence="1">
    <location>
        <begin position="111"/>
        <end position="133"/>
    </location>
</feature>
<dbReference type="EMBL" id="JAOVQM010000008">
    <property type="protein sequence ID" value="MCV2232718.1"/>
    <property type="molecule type" value="Genomic_DNA"/>
</dbReference>
<feature type="transmembrane region" description="Helical" evidence="1">
    <location>
        <begin position="264"/>
        <end position="284"/>
    </location>
</feature>
<dbReference type="Gene3D" id="1.20.1250.20">
    <property type="entry name" value="MFS general substrate transporter like domains"/>
    <property type="match status" value="1"/>
</dbReference>
<keyword evidence="1" id="KW-1133">Transmembrane helix</keyword>
<dbReference type="Proteomes" id="UP001177160">
    <property type="component" value="Unassembled WGS sequence"/>
</dbReference>
<dbReference type="InterPro" id="IPR039672">
    <property type="entry name" value="MFS_2"/>
</dbReference>
<dbReference type="SUPFAM" id="SSF103473">
    <property type="entry name" value="MFS general substrate transporter"/>
    <property type="match status" value="1"/>
</dbReference>
<dbReference type="RefSeq" id="WP_263608907.1">
    <property type="nucleotide sequence ID" value="NZ_JAOVQM010000008.1"/>
</dbReference>
<feature type="transmembrane region" description="Helical" evidence="1">
    <location>
        <begin position="12"/>
        <end position="35"/>
    </location>
</feature>
<sequence>MHTKEITVKERFIFALGDLYGGGGQTIIGVLYLVFITNVIGIGPGIAGTMIMISKGWDAINDPLMGMITDRTHSKMGRRRPFIFIGGILLIPALALLWLPHGIDNTALKVVYMLVTYLFYYTINTIIAVPYSAMSTEITNDFSERNKVNLTRLIFSMTATAICTLVPTMLFESYTVGNLSILSVYFILVFVFGGVFTVPLILIGLFTKERTPYEAVEKFKLESFLKPLSVKGFRKLIVLYICQALALDMASAVVIYYGLYVVNISSTIFLGTFLGMQLLMFPLLYKLVSSVSKTKIYYFGLPLTILMSLGIAFFPTGGAPILLYVLVGLAALGFSGAQLMSWILFPDVVDLVELKLKERNTGVCSGVMTFIRTASAAIAIFIIGWVLELTGFITPTELLPQPIQPDSAILGIRFIFVLGLGILMLFAFLVSRTFKLTPDISKDIKALNEKLATNIPWTSEEQQRAESYQKEFC</sequence>
<keyword evidence="3" id="KW-1185">Reference proteome</keyword>
<feature type="transmembrane region" description="Helical" evidence="1">
    <location>
        <begin position="183"/>
        <end position="206"/>
    </location>
</feature>
<feature type="transmembrane region" description="Helical" evidence="1">
    <location>
        <begin position="321"/>
        <end position="345"/>
    </location>
</feature>
<feature type="transmembrane region" description="Helical" evidence="1">
    <location>
        <begin position="366"/>
        <end position="387"/>
    </location>
</feature>
<comment type="caution">
    <text evidence="2">The sequence shown here is derived from an EMBL/GenBank/DDBJ whole genome shotgun (WGS) entry which is preliminary data.</text>
</comment>